<dbReference type="GO" id="GO:0006654">
    <property type="term" value="P:phosphatidic acid biosynthetic process"/>
    <property type="evidence" value="ECO:0007669"/>
    <property type="project" value="TreeGrafter"/>
</dbReference>
<feature type="transmembrane region" description="Helical" evidence="4">
    <location>
        <begin position="12"/>
        <end position="34"/>
    </location>
</feature>
<feature type="domain" description="Phospholipid/glycerol acyltransferase" evidence="5">
    <location>
        <begin position="73"/>
        <end position="187"/>
    </location>
</feature>
<keyword evidence="4" id="KW-1133">Transmembrane helix</keyword>
<dbReference type="RefSeq" id="WP_110813740.1">
    <property type="nucleotide sequence ID" value="NZ_QJTE01000002.1"/>
</dbReference>
<dbReference type="SUPFAM" id="SSF69593">
    <property type="entry name" value="Glycerol-3-phosphate (1)-acyltransferase"/>
    <property type="match status" value="1"/>
</dbReference>
<evidence type="ECO:0000256" key="2">
    <source>
        <dbReference type="ARBA" id="ARBA00022679"/>
    </source>
</evidence>
<dbReference type="CDD" id="cd07989">
    <property type="entry name" value="LPLAT_AGPAT-like"/>
    <property type="match status" value="1"/>
</dbReference>
<evidence type="ECO:0000259" key="5">
    <source>
        <dbReference type="SMART" id="SM00563"/>
    </source>
</evidence>
<keyword evidence="3 6" id="KW-0012">Acyltransferase</keyword>
<evidence type="ECO:0000313" key="6">
    <source>
        <dbReference type="EMBL" id="PYE84667.1"/>
    </source>
</evidence>
<dbReference type="OrthoDB" id="5290997at2"/>
<dbReference type="PANTHER" id="PTHR10434">
    <property type="entry name" value="1-ACYL-SN-GLYCEROL-3-PHOSPHATE ACYLTRANSFERASE"/>
    <property type="match status" value="1"/>
</dbReference>
<dbReference type="PANTHER" id="PTHR10434:SF40">
    <property type="entry name" value="1-ACYL-SN-GLYCEROL-3-PHOSPHATE ACYLTRANSFERASE"/>
    <property type="match status" value="1"/>
</dbReference>
<keyword evidence="2 6" id="KW-0808">Transferase</keyword>
<keyword evidence="4" id="KW-0812">Transmembrane</keyword>
<evidence type="ECO:0000313" key="7">
    <source>
        <dbReference type="Proteomes" id="UP000248311"/>
    </source>
</evidence>
<keyword evidence="7" id="KW-1185">Reference proteome</keyword>
<comment type="pathway">
    <text evidence="1">Lipid metabolism.</text>
</comment>
<dbReference type="GO" id="GO:0003841">
    <property type="term" value="F:1-acylglycerol-3-phosphate O-acyltransferase activity"/>
    <property type="evidence" value="ECO:0007669"/>
    <property type="project" value="TreeGrafter"/>
</dbReference>
<sequence length="250" mass="27649">MTKAIRGLRSALYLAVIYPLMAIYGIVFLPWALLSPKGARFACRAWARTAMALARPMIGLRCEVRGTPPKGEVLIAAKHQSFLDILMIYAALERPRFIMKRELLYTPVIGQYAWRLGCIPVDRGRRAQAVKKMVDDVEAGRREPGQLVIYPQGTRIAPGARAPYKVGAAVLYQAMNARCVPVACNVGLFWPRKGILRHPGTAVVEFLPEIEAGLPVAEFTQRVQDVIEARSDALMAEAGFVPRGVPHEDD</sequence>
<keyword evidence="4" id="KW-0472">Membrane</keyword>
<evidence type="ECO:0000256" key="1">
    <source>
        <dbReference type="ARBA" id="ARBA00005189"/>
    </source>
</evidence>
<gene>
    <name evidence="6" type="ORF">DFP88_102470</name>
</gene>
<dbReference type="EMBL" id="QJTE01000002">
    <property type="protein sequence ID" value="PYE84667.1"/>
    <property type="molecule type" value="Genomic_DNA"/>
</dbReference>
<evidence type="ECO:0000256" key="4">
    <source>
        <dbReference type="SAM" id="Phobius"/>
    </source>
</evidence>
<protein>
    <submittedName>
        <fullName evidence="6">1-acyl-sn-glycerol-3-phosphate acyltransferase</fullName>
    </submittedName>
</protein>
<name>A0A318SXU9_9RHOB</name>
<dbReference type="InterPro" id="IPR002123">
    <property type="entry name" value="Plipid/glycerol_acylTrfase"/>
</dbReference>
<organism evidence="6 7">
    <name type="scientific">Pseudoroseicyclus aestuarii</name>
    <dbReference type="NCBI Taxonomy" id="1795041"/>
    <lineage>
        <taxon>Bacteria</taxon>
        <taxon>Pseudomonadati</taxon>
        <taxon>Pseudomonadota</taxon>
        <taxon>Alphaproteobacteria</taxon>
        <taxon>Rhodobacterales</taxon>
        <taxon>Paracoccaceae</taxon>
        <taxon>Pseudoroseicyclus</taxon>
    </lineage>
</organism>
<reference evidence="6 7" key="1">
    <citation type="submission" date="2018-06" db="EMBL/GenBank/DDBJ databases">
        <title>Genomic Encyclopedia of Type Strains, Phase III (KMG-III): the genomes of soil and plant-associated and newly described type strains.</title>
        <authorList>
            <person name="Whitman W."/>
        </authorList>
    </citation>
    <scope>NUCLEOTIDE SEQUENCE [LARGE SCALE GENOMIC DNA]</scope>
    <source>
        <strain evidence="6 7">CECT 9025</strain>
    </source>
</reference>
<evidence type="ECO:0000256" key="3">
    <source>
        <dbReference type="ARBA" id="ARBA00023315"/>
    </source>
</evidence>
<proteinExistence type="predicted"/>
<accession>A0A318SXU9</accession>
<dbReference type="Pfam" id="PF01553">
    <property type="entry name" value="Acyltransferase"/>
    <property type="match status" value="1"/>
</dbReference>
<dbReference type="SMART" id="SM00563">
    <property type="entry name" value="PlsC"/>
    <property type="match status" value="1"/>
</dbReference>
<dbReference type="Proteomes" id="UP000248311">
    <property type="component" value="Unassembled WGS sequence"/>
</dbReference>
<comment type="caution">
    <text evidence="6">The sequence shown here is derived from an EMBL/GenBank/DDBJ whole genome shotgun (WGS) entry which is preliminary data.</text>
</comment>
<dbReference type="AlphaFoldDB" id="A0A318SXU9"/>